<evidence type="ECO:0000256" key="2">
    <source>
        <dbReference type="ARBA" id="ARBA00023004"/>
    </source>
</evidence>
<dbReference type="GO" id="GO:0046872">
    <property type="term" value="F:metal ion binding"/>
    <property type="evidence" value="ECO:0007669"/>
    <property type="project" value="UniProtKB-KW"/>
</dbReference>
<keyword evidence="6" id="KW-1185">Reference proteome</keyword>
<dbReference type="InterPro" id="IPR006638">
    <property type="entry name" value="Elp3/MiaA/NifB-like_rSAM"/>
</dbReference>
<evidence type="ECO:0000256" key="1">
    <source>
        <dbReference type="ARBA" id="ARBA00022723"/>
    </source>
</evidence>
<dbReference type="EMBL" id="QJVJ01000013">
    <property type="protein sequence ID" value="PYI51402.1"/>
    <property type="molecule type" value="Genomic_DNA"/>
</dbReference>
<dbReference type="SUPFAM" id="SSF102114">
    <property type="entry name" value="Radical SAM enzymes"/>
    <property type="match status" value="1"/>
</dbReference>
<dbReference type="SFLD" id="SFLDS00029">
    <property type="entry name" value="Radical_SAM"/>
    <property type="match status" value="1"/>
</dbReference>
<keyword evidence="1" id="KW-0479">Metal-binding</keyword>
<dbReference type="PROSITE" id="PS51918">
    <property type="entry name" value="RADICAL_SAM"/>
    <property type="match status" value="1"/>
</dbReference>
<dbReference type="SFLD" id="SFLDG01084">
    <property type="entry name" value="Uncharacterised_Radical_SAM_Su"/>
    <property type="match status" value="1"/>
</dbReference>
<organism evidence="5 6">
    <name type="scientific">Paenibacillus flagellatus</name>
    <dbReference type="NCBI Taxonomy" id="2211139"/>
    <lineage>
        <taxon>Bacteria</taxon>
        <taxon>Bacillati</taxon>
        <taxon>Bacillota</taxon>
        <taxon>Bacilli</taxon>
        <taxon>Bacillales</taxon>
        <taxon>Paenibacillaceae</taxon>
        <taxon>Paenibacillus</taxon>
    </lineage>
</organism>
<dbReference type="OrthoDB" id="9785699at2"/>
<dbReference type="AlphaFoldDB" id="A0A2V5JYN7"/>
<dbReference type="CDD" id="cd01335">
    <property type="entry name" value="Radical_SAM"/>
    <property type="match status" value="1"/>
</dbReference>
<reference evidence="5 6" key="1">
    <citation type="submission" date="2018-05" db="EMBL/GenBank/DDBJ databases">
        <title>Paenibacillus flagellatus sp. nov., isolated from selenium mineral soil.</title>
        <authorList>
            <person name="Dai X."/>
        </authorList>
    </citation>
    <scope>NUCLEOTIDE SEQUENCE [LARGE SCALE GENOMIC DNA]</scope>
    <source>
        <strain evidence="5 6">DXL2</strain>
    </source>
</reference>
<comment type="caution">
    <text evidence="5">The sequence shown here is derived from an EMBL/GenBank/DDBJ whole genome shotgun (WGS) entry which is preliminary data.</text>
</comment>
<dbReference type="SMART" id="SM00729">
    <property type="entry name" value="Elp3"/>
    <property type="match status" value="1"/>
</dbReference>
<dbReference type="GO" id="GO:0003824">
    <property type="term" value="F:catalytic activity"/>
    <property type="evidence" value="ECO:0007669"/>
    <property type="project" value="InterPro"/>
</dbReference>
<dbReference type="PANTHER" id="PTHR43432:SF3">
    <property type="entry name" value="SLR0285 PROTEIN"/>
    <property type="match status" value="1"/>
</dbReference>
<dbReference type="RefSeq" id="WP_110842915.1">
    <property type="nucleotide sequence ID" value="NZ_QJVJ01000013.1"/>
</dbReference>
<dbReference type="PANTHER" id="PTHR43432">
    <property type="entry name" value="SLR0285 PROTEIN"/>
    <property type="match status" value="1"/>
</dbReference>
<dbReference type="InterPro" id="IPR058240">
    <property type="entry name" value="rSAM_sf"/>
</dbReference>
<dbReference type="Gene3D" id="3.80.30.30">
    <property type="match status" value="1"/>
</dbReference>
<feature type="domain" description="Radical SAM core" evidence="4">
    <location>
        <begin position="22"/>
        <end position="273"/>
    </location>
</feature>
<evidence type="ECO:0000259" key="4">
    <source>
        <dbReference type="PROSITE" id="PS51918"/>
    </source>
</evidence>
<keyword evidence="3" id="KW-0411">Iron-sulfur</keyword>
<dbReference type="InterPro" id="IPR007197">
    <property type="entry name" value="rSAM"/>
</dbReference>
<accession>A0A2V5JYN7</accession>
<evidence type="ECO:0000313" key="5">
    <source>
        <dbReference type="EMBL" id="PYI51402.1"/>
    </source>
</evidence>
<evidence type="ECO:0000256" key="3">
    <source>
        <dbReference type="ARBA" id="ARBA00023014"/>
    </source>
</evidence>
<proteinExistence type="predicted"/>
<gene>
    <name evidence="5" type="ORF">DLM86_25635</name>
</gene>
<protein>
    <submittedName>
        <fullName evidence="5">Radical SAM protein</fullName>
    </submittedName>
</protein>
<dbReference type="Proteomes" id="UP000247476">
    <property type="component" value="Unassembled WGS sequence"/>
</dbReference>
<keyword evidence="2" id="KW-0408">Iron</keyword>
<name>A0A2V5JYN7_9BACL</name>
<dbReference type="Pfam" id="PF04055">
    <property type="entry name" value="Radical_SAM"/>
    <property type="match status" value="1"/>
</dbReference>
<dbReference type="InterPro" id="IPR040086">
    <property type="entry name" value="MJ0683-like"/>
</dbReference>
<dbReference type="GO" id="GO:0051536">
    <property type="term" value="F:iron-sulfur cluster binding"/>
    <property type="evidence" value="ECO:0007669"/>
    <property type="project" value="UniProtKB-KW"/>
</dbReference>
<evidence type="ECO:0000313" key="6">
    <source>
        <dbReference type="Proteomes" id="UP000247476"/>
    </source>
</evidence>
<sequence>MKRNIRYENMPVKTVLNAVKTQSMPFEWSINPYRGCQHGCAFCYARATHAFLGVEADDTFQNRIFMKTNAAEALREQLAKMARSRKGLKGAGRIAIGTATDPYQQVEGSAMLTRRCLEVLAEFPVPVSITTRSPLILRDLDLLRRLPGLTVNMSIGTLRSDIWRDFEPSTPSPRQRLETVARLREEGIAVGVFVAPILPLLSDGEDDLQALVEALAECRPDFVMSSFLRLNKPEVKLWFFRVLREKHPHLTETYASMYRGSTYAPEAYRAPVKHTIRALLDRYGLPAAEPLRSAADARQDAFGGEDTGERPVAEQLFLF</sequence>